<keyword evidence="2" id="KW-1185">Reference proteome</keyword>
<gene>
    <name evidence="1" type="ORF">CC85DRAFT_281525</name>
</gene>
<dbReference type="GeneID" id="28982256"/>
<dbReference type="AlphaFoldDB" id="A0A0J0XZG5"/>
<accession>A0A0J0XZG5</accession>
<proteinExistence type="predicted"/>
<protein>
    <submittedName>
        <fullName evidence="1">Uncharacterized protein</fullName>
    </submittedName>
</protein>
<sequence>MSTSTTKARHYAALGGRIRALNSTIVETDALMGELSDHLLHMQQFAACHAAQFMSTSALLDVEINATNAAAEVGEGDRSTDTARG</sequence>
<dbReference type="Proteomes" id="UP000053611">
    <property type="component" value="Unassembled WGS sequence"/>
</dbReference>
<name>A0A0J0XZG5_9TREE</name>
<evidence type="ECO:0000313" key="1">
    <source>
        <dbReference type="EMBL" id="KLT46431.1"/>
    </source>
</evidence>
<reference evidence="1 2" key="1">
    <citation type="submission" date="2015-03" db="EMBL/GenBank/DDBJ databases">
        <title>Genomics and transcriptomics of the oil-accumulating basidiomycete yeast T. oleaginosus allow insights into substrate utilization and the diverse evolutionary trajectories of mating systems in fungi.</title>
        <authorList>
            <consortium name="DOE Joint Genome Institute"/>
            <person name="Kourist R."/>
            <person name="Kracht O."/>
            <person name="Bracharz F."/>
            <person name="Lipzen A."/>
            <person name="Nolan M."/>
            <person name="Ohm R."/>
            <person name="Grigoriev I."/>
            <person name="Sun S."/>
            <person name="Heitman J."/>
            <person name="Bruck T."/>
            <person name="Nowrousian M."/>
        </authorList>
    </citation>
    <scope>NUCLEOTIDE SEQUENCE [LARGE SCALE GENOMIC DNA]</scope>
    <source>
        <strain evidence="1 2">IBC0246</strain>
    </source>
</reference>
<dbReference type="RefSeq" id="XP_018282922.1">
    <property type="nucleotide sequence ID" value="XM_018421653.1"/>
</dbReference>
<evidence type="ECO:0000313" key="2">
    <source>
        <dbReference type="Proteomes" id="UP000053611"/>
    </source>
</evidence>
<organism evidence="1 2">
    <name type="scientific">Cutaneotrichosporon oleaginosum</name>
    <dbReference type="NCBI Taxonomy" id="879819"/>
    <lineage>
        <taxon>Eukaryota</taxon>
        <taxon>Fungi</taxon>
        <taxon>Dikarya</taxon>
        <taxon>Basidiomycota</taxon>
        <taxon>Agaricomycotina</taxon>
        <taxon>Tremellomycetes</taxon>
        <taxon>Trichosporonales</taxon>
        <taxon>Trichosporonaceae</taxon>
        <taxon>Cutaneotrichosporon</taxon>
    </lineage>
</organism>
<dbReference type="EMBL" id="KQ087177">
    <property type="protein sequence ID" value="KLT46431.1"/>
    <property type="molecule type" value="Genomic_DNA"/>
</dbReference>